<reference evidence="2 3" key="1">
    <citation type="submission" date="2014-10" db="EMBL/GenBank/DDBJ databases">
        <title>Kaistella jeonii genome.</title>
        <authorList>
            <person name="Clayton J.T."/>
            <person name="Newman J.D."/>
        </authorList>
    </citation>
    <scope>NUCLEOTIDE SEQUENCE [LARGE SCALE GENOMIC DNA]</scope>
    <source>
        <strain evidence="2 3">DSM 17048</strain>
    </source>
</reference>
<sequence length="136" mass="16172">MKKISIILILLMTTSNIFAQEQIKKVNLNDYSQKKQEFATSVYQLFPTQNMWNFLKFNTRNGQIWQLQFSADSQNRFETILNSNSLVSSEKEINGRFTLYPTQNIWTFILLDQIEGNTWQVQWSTEHEKRFIVPLN</sequence>
<evidence type="ECO:0000313" key="2">
    <source>
        <dbReference type="EMBL" id="KIA90657.1"/>
    </source>
</evidence>
<dbReference type="AlphaFoldDB" id="A0A0C1FC95"/>
<dbReference type="OrthoDB" id="674844at2"/>
<keyword evidence="3" id="KW-1185">Reference proteome</keyword>
<evidence type="ECO:0000313" key="3">
    <source>
        <dbReference type="Proteomes" id="UP000031473"/>
    </source>
</evidence>
<name>A0A0C1FC95_9FLAO</name>
<protein>
    <submittedName>
        <fullName evidence="2">Uncharacterized protein</fullName>
    </submittedName>
</protein>
<organism evidence="2 3">
    <name type="scientific">Kaistella jeonii</name>
    <dbReference type="NCBI Taxonomy" id="266749"/>
    <lineage>
        <taxon>Bacteria</taxon>
        <taxon>Pseudomonadati</taxon>
        <taxon>Bacteroidota</taxon>
        <taxon>Flavobacteriia</taxon>
        <taxon>Flavobacteriales</taxon>
        <taxon>Weeksellaceae</taxon>
        <taxon>Chryseobacterium group</taxon>
        <taxon>Kaistella</taxon>
    </lineage>
</organism>
<comment type="caution">
    <text evidence="2">The sequence shown here is derived from an EMBL/GenBank/DDBJ whole genome shotgun (WGS) entry which is preliminary data.</text>
</comment>
<dbReference type="Proteomes" id="UP000031473">
    <property type="component" value="Unassembled WGS sequence"/>
</dbReference>
<evidence type="ECO:0000256" key="1">
    <source>
        <dbReference type="SAM" id="SignalP"/>
    </source>
</evidence>
<feature type="chain" id="PRO_5030004955" evidence="1">
    <location>
        <begin position="20"/>
        <end position="136"/>
    </location>
</feature>
<accession>A0A0C1FC95</accession>
<proteinExistence type="predicted"/>
<gene>
    <name evidence="2" type="ORF">OA86_01905</name>
</gene>
<dbReference type="STRING" id="266749.SAMN05421876_101140"/>
<keyword evidence="1" id="KW-0732">Signal</keyword>
<dbReference type="RefSeq" id="WP_039347915.1">
    <property type="nucleotide sequence ID" value="NZ_FOLA01000001.1"/>
</dbReference>
<dbReference type="EMBL" id="JSYL01000001">
    <property type="protein sequence ID" value="KIA90657.1"/>
    <property type="molecule type" value="Genomic_DNA"/>
</dbReference>
<feature type="signal peptide" evidence="1">
    <location>
        <begin position="1"/>
        <end position="19"/>
    </location>
</feature>